<dbReference type="UniPathway" id="UPA00588">
    <property type="reaction ID" value="UER00649"/>
</dbReference>
<keyword evidence="4" id="KW-0963">Cytoplasm</keyword>
<dbReference type="PRINTS" id="PR00094">
    <property type="entry name" value="ADENYLTKNASE"/>
</dbReference>
<evidence type="ECO:0000313" key="9">
    <source>
        <dbReference type="EMBL" id="MBS3059777.1"/>
    </source>
</evidence>
<keyword evidence="1 4" id="KW-0808">Transferase</keyword>
<dbReference type="GO" id="GO:0008270">
    <property type="term" value="F:zinc ion binding"/>
    <property type="evidence" value="ECO:0007669"/>
    <property type="project" value="UniProtKB-UniRule"/>
</dbReference>
<proteinExistence type="inferred from homology"/>
<evidence type="ECO:0000256" key="6">
    <source>
        <dbReference type="RuleBase" id="RU003331"/>
    </source>
</evidence>
<dbReference type="NCBIfam" id="NF001381">
    <property type="entry name" value="PRK00279.1-3"/>
    <property type="match status" value="1"/>
</dbReference>
<dbReference type="PANTHER" id="PTHR23359">
    <property type="entry name" value="NUCLEOTIDE KINASE"/>
    <property type="match status" value="1"/>
</dbReference>
<feature type="binding site" evidence="4">
    <location>
        <position position="132"/>
    </location>
    <ligand>
        <name>Zn(2+)</name>
        <dbReference type="ChEBI" id="CHEBI:29105"/>
        <note>structural</note>
    </ligand>
</feature>
<feature type="binding site" evidence="4">
    <location>
        <position position="91"/>
    </location>
    <ligand>
        <name>AMP</name>
        <dbReference type="ChEBI" id="CHEBI:456215"/>
    </ligand>
</feature>
<protein>
    <recommendedName>
        <fullName evidence="4 6">Adenylate kinase</fullName>
        <shortName evidence="4">AK</shortName>
        <ecNumber evidence="4 6">2.7.4.3</ecNumber>
    </recommendedName>
    <alternativeName>
        <fullName evidence="4">ATP-AMP transphosphorylase</fullName>
    </alternativeName>
    <alternativeName>
        <fullName evidence="4">ATP:AMP phosphotransferase</fullName>
    </alternativeName>
    <alternativeName>
        <fullName evidence="4">Adenylate monophosphate kinase</fullName>
    </alternativeName>
</protein>
<dbReference type="InterPro" id="IPR007862">
    <property type="entry name" value="Adenylate_kinase_lid-dom"/>
</dbReference>
<feature type="binding site" evidence="4">
    <location>
        <position position="126"/>
    </location>
    <ligand>
        <name>ATP</name>
        <dbReference type="ChEBI" id="CHEBI:30616"/>
    </ligand>
</feature>
<dbReference type="EMBL" id="DUFG01000002">
    <property type="protein sequence ID" value="HIH07795.1"/>
    <property type="molecule type" value="Genomic_DNA"/>
</dbReference>
<comment type="subcellular location">
    <subcellularLocation>
        <location evidence="4 6">Cytoplasm</location>
    </subcellularLocation>
</comment>
<comment type="subunit">
    <text evidence="4 6">Monomer.</text>
</comment>
<evidence type="ECO:0000256" key="4">
    <source>
        <dbReference type="HAMAP-Rule" id="MF_00235"/>
    </source>
</evidence>
<dbReference type="GO" id="GO:0044209">
    <property type="term" value="P:AMP salvage"/>
    <property type="evidence" value="ECO:0007669"/>
    <property type="project" value="UniProtKB-UniRule"/>
</dbReference>
<feature type="binding site" evidence="4">
    <location>
        <position position="151"/>
    </location>
    <ligand>
        <name>Zn(2+)</name>
        <dbReference type="ChEBI" id="CHEBI:29105"/>
        <note>structural</note>
    </ligand>
</feature>
<feature type="domain" description="Adenylate kinase active site lid" evidence="7">
    <location>
        <begin position="126"/>
        <end position="160"/>
    </location>
</feature>
<dbReference type="Proteomes" id="UP000683213">
    <property type="component" value="Unassembled WGS sequence"/>
</dbReference>
<dbReference type="SUPFAM" id="SSF52540">
    <property type="entry name" value="P-loop containing nucleoside triphosphate hydrolases"/>
    <property type="match status" value="1"/>
</dbReference>
<dbReference type="InterPro" id="IPR027417">
    <property type="entry name" value="P-loop_NTPase"/>
</dbReference>
<reference evidence="10" key="1">
    <citation type="journal article" date="2020" name="bioRxiv">
        <title>A rank-normalized archaeal taxonomy based on genome phylogeny resolves widespread incomplete and uneven classifications.</title>
        <authorList>
            <person name="Rinke C."/>
            <person name="Chuvochina M."/>
            <person name="Mussig A.J."/>
            <person name="Chaumeil P.-A."/>
            <person name="Waite D.W."/>
            <person name="Whitman W.B."/>
            <person name="Parks D.H."/>
            <person name="Hugenholtz P."/>
        </authorList>
    </citation>
    <scope>NUCLEOTIDE SEQUENCE [LARGE SCALE GENOMIC DNA]</scope>
</reference>
<comment type="domain">
    <text evidence="4">Consists of three domains, a large central CORE domain and two small peripheral domains, NMPbind and LID, which undergo movements during catalysis. The LID domain closes over the site of phosphoryl transfer upon ATP binding. Assembling and dissambling the active center during each catalytic cycle provides an effective means to prevent ATP hydrolysis. Some bacteria have evolved a zinc-coordinating structure that stabilizes the LID domain.</text>
</comment>
<comment type="similarity">
    <text evidence="4 5">Belongs to the adenylate kinase family.</text>
</comment>
<evidence type="ECO:0000313" key="8">
    <source>
        <dbReference type="EMBL" id="HIH07795.1"/>
    </source>
</evidence>
<feature type="binding site" evidence="4">
    <location>
        <position position="36"/>
    </location>
    <ligand>
        <name>AMP</name>
        <dbReference type="ChEBI" id="CHEBI:456215"/>
    </ligand>
</feature>
<reference evidence="9" key="2">
    <citation type="submission" date="2021-03" db="EMBL/GenBank/DDBJ databases">
        <authorList>
            <person name="Jaffe A."/>
        </authorList>
    </citation>
    <scope>NUCLEOTIDE SEQUENCE</scope>
    <source>
        <strain evidence="9">RIFCSPHIGHO2_01_FULL_GW2011_AR10_43_9</strain>
    </source>
</reference>
<feature type="binding site" evidence="4">
    <location>
        <begin position="135"/>
        <end position="136"/>
    </location>
    <ligand>
        <name>ATP</name>
        <dbReference type="ChEBI" id="CHEBI:30616"/>
    </ligand>
</feature>
<accession>A0A7J4IU67</accession>
<dbReference type="Proteomes" id="UP000577419">
    <property type="component" value="Unassembled WGS sequence"/>
</dbReference>
<dbReference type="EC" id="2.7.4.3" evidence="4 6"/>
<dbReference type="InterPro" id="IPR006259">
    <property type="entry name" value="Adenyl_kin_sub"/>
</dbReference>
<dbReference type="GO" id="GO:0004017">
    <property type="term" value="F:AMP kinase activity"/>
    <property type="evidence" value="ECO:0007669"/>
    <property type="project" value="UniProtKB-UniRule"/>
</dbReference>
<feature type="binding site" evidence="4">
    <location>
        <position position="129"/>
    </location>
    <ligand>
        <name>Zn(2+)</name>
        <dbReference type="ChEBI" id="CHEBI:29105"/>
        <note>structural</note>
    </ligand>
</feature>
<dbReference type="CDD" id="cd01428">
    <property type="entry name" value="ADK"/>
    <property type="match status" value="1"/>
</dbReference>
<feature type="binding site" evidence="4">
    <location>
        <begin position="57"/>
        <end position="59"/>
    </location>
    <ligand>
        <name>AMP</name>
        <dbReference type="ChEBI" id="CHEBI:456215"/>
    </ligand>
</feature>
<feature type="region of interest" description="NMP" evidence="4">
    <location>
        <begin position="30"/>
        <end position="59"/>
    </location>
</feature>
<sequence length="213" mass="24303">MNIILLGPPGTGKGTIAQFIEKTFGLRQISSGDLLREQVKEKTTIGKKVEPIMKEGKLVPDEIILKLITRKVRQLGKTGFVLDGFPRNLEQAKLLDEMLKKEKIGIDIALEISTDEEVIVKRLSARRQCRKCGKIYGIDIKPEKEGVCDNCGGELFMREDDRPEVIKYRLQLYNERTQPLIDYYLEKEKLKSIDGNMHLEEIFDGVLKLLGNK</sequence>
<feature type="binding site" evidence="4">
    <location>
        <begin position="10"/>
        <end position="15"/>
    </location>
    <ligand>
        <name>ATP</name>
        <dbReference type="ChEBI" id="CHEBI:30616"/>
    </ligand>
</feature>
<evidence type="ECO:0000256" key="1">
    <source>
        <dbReference type="ARBA" id="ARBA00022679"/>
    </source>
</evidence>
<comment type="catalytic activity">
    <reaction evidence="4 6">
        <text>AMP + ATP = 2 ADP</text>
        <dbReference type="Rhea" id="RHEA:12973"/>
        <dbReference type="ChEBI" id="CHEBI:30616"/>
        <dbReference type="ChEBI" id="CHEBI:456215"/>
        <dbReference type="ChEBI" id="CHEBI:456216"/>
        <dbReference type="EC" id="2.7.4.3"/>
    </reaction>
</comment>
<dbReference type="Pfam" id="PF05191">
    <property type="entry name" value="ADK_lid"/>
    <property type="match status" value="1"/>
</dbReference>
<keyword evidence="2 4" id="KW-0547">Nucleotide-binding</keyword>
<dbReference type="NCBIfam" id="NF001380">
    <property type="entry name" value="PRK00279.1-2"/>
    <property type="match status" value="1"/>
</dbReference>
<keyword evidence="3 4" id="KW-0418">Kinase</keyword>
<dbReference type="GO" id="GO:0005737">
    <property type="term" value="C:cytoplasm"/>
    <property type="evidence" value="ECO:0007669"/>
    <property type="project" value="UniProtKB-SubCell"/>
</dbReference>
<dbReference type="HAMAP" id="MF_00235">
    <property type="entry name" value="Adenylate_kinase_Adk"/>
    <property type="match status" value="1"/>
</dbReference>
<feature type="binding site" evidence="4">
    <location>
        <begin position="84"/>
        <end position="87"/>
    </location>
    <ligand>
        <name>AMP</name>
        <dbReference type="ChEBI" id="CHEBI:456215"/>
    </ligand>
</feature>
<gene>
    <name evidence="4" type="primary">adk</name>
    <name evidence="8" type="ORF">HA237_00325</name>
    <name evidence="9" type="ORF">J4224_05140</name>
</gene>
<feature type="binding site" evidence="4">
    <location>
        <position position="158"/>
    </location>
    <ligand>
        <name>AMP</name>
        <dbReference type="ChEBI" id="CHEBI:456215"/>
    </ligand>
</feature>
<organism evidence="8 10">
    <name type="scientific">Candidatus Iainarchaeum sp</name>
    <dbReference type="NCBI Taxonomy" id="3101447"/>
    <lineage>
        <taxon>Archaea</taxon>
        <taxon>Candidatus Iainarchaeota</taxon>
        <taxon>Candidatus Iainarchaeia</taxon>
        <taxon>Candidatus Iainarchaeales</taxon>
        <taxon>Candidatus Iainarchaeaceae</taxon>
        <taxon>Candidatus Iainarchaeum</taxon>
    </lineage>
</organism>
<keyword evidence="4 6" id="KW-0067">ATP-binding</keyword>
<feature type="binding site" evidence="4">
    <location>
        <position position="31"/>
    </location>
    <ligand>
        <name>AMP</name>
        <dbReference type="ChEBI" id="CHEBI:456215"/>
    </ligand>
</feature>
<dbReference type="NCBIfam" id="NF011100">
    <property type="entry name" value="PRK14527.1"/>
    <property type="match status" value="1"/>
</dbReference>
<dbReference type="GO" id="GO:0005524">
    <property type="term" value="F:ATP binding"/>
    <property type="evidence" value="ECO:0007669"/>
    <property type="project" value="UniProtKB-UniRule"/>
</dbReference>
<dbReference type="FunFam" id="3.40.50.300:FF:000106">
    <property type="entry name" value="Adenylate kinase mitochondrial"/>
    <property type="match status" value="1"/>
</dbReference>
<evidence type="ECO:0000256" key="2">
    <source>
        <dbReference type="ARBA" id="ARBA00022741"/>
    </source>
</evidence>
<keyword evidence="4" id="KW-0545">Nucleotide biosynthesis</keyword>
<name>A0A7J4IU67_9ARCH</name>
<keyword evidence="4" id="KW-0479">Metal-binding</keyword>
<dbReference type="NCBIfam" id="TIGR01351">
    <property type="entry name" value="adk"/>
    <property type="match status" value="1"/>
</dbReference>
<comment type="pathway">
    <text evidence="4">Purine metabolism; AMP biosynthesis via salvage pathway; AMP from ADP: step 1/1.</text>
</comment>
<evidence type="ECO:0000256" key="3">
    <source>
        <dbReference type="ARBA" id="ARBA00022777"/>
    </source>
</evidence>
<dbReference type="Pfam" id="PF00406">
    <property type="entry name" value="ADK"/>
    <property type="match status" value="1"/>
</dbReference>
<dbReference type="InterPro" id="IPR033690">
    <property type="entry name" value="Adenylat_kinase_CS"/>
</dbReference>
<evidence type="ECO:0000256" key="5">
    <source>
        <dbReference type="RuleBase" id="RU003330"/>
    </source>
</evidence>
<comment type="caution">
    <text evidence="8">The sequence shown here is derived from an EMBL/GenBank/DDBJ whole genome shotgun (WGS) entry which is preliminary data.</text>
</comment>
<evidence type="ECO:0000259" key="7">
    <source>
        <dbReference type="Pfam" id="PF05191"/>
    </source>
</evidence>
<keyword evidence="4" id="KW-0862">Zinc</keyword>
<feature type="binding site" evidence="4">
    <location>
        <position position="197"/>
    </location>
    <ligand>
        <name>ATP</name>
        <dbReference type="ChEBI" id="CHEBI:30616"/>
    </ligand>
</feature>
<dbReference type="InterPro" id="IPR000850">
    <property type="entry name" value="Adenylat/UMP-CMP_kin"/>
</dbReference>
<dbReference type="PROSITE" id="PS00113">
    <property type="entry name" value="ADENYLATE_KINASE"/>
    <property type="match status" value="1"/>
</dbReference>
<evidence type="ECO:0000313" key="10">
    <source>
        <dbReference type="Proteomes" id="UP000577419"/>
    </source>
</evidence>
<comment type="caution">
    <text evidence="4">Lacks conserved residue(s) required for the propagation of feature annotation.</text>
</comment>
<dbReference type="EMBL" id="JAGVWF010000078">
    <property type="protein sequence ID" value="MBS3059777.1"/>
    <property type="molecule type" value="Genomic_DNA"/>
</dbReference>
<reference evidence="9" key="3">
    <citation type="submission" date="2021-05" db="EMBL/GenBank/DDBJ databases">
        <title>Protein family content uncovers lineage relationships and bacterial pathway maintenance mechanisms in DPANN archaea.</title>
        <authorList>
            <person name="Castelle C.J."/>
            <person name="Meheust R."/>
            <person name="Jaffe A.L."/>
            <person name="Seitz K."/>
            <person name="Gong X."/>
            <person name="Baker B.J."/>
            <person name="Banfield J.F."/>
        </authorList>
    </citation>
    <scope>NUCLEOTIDE SEQUENCE</scope>
    <source>
        <strain evidence="9">RIFCSPHIGHO2_01_FULL_GW2011_AR10_43_9</strain>
    </source>
</reference>
<feature type="binding site" evidence="4">
    <location>
        <position position="148"/>
    </location>
    <ligand>
        <name>Zn(2+)</name>
        <dbReference type="ChEBI" id="CHEBI:29105"/>
        <note>structural</note>
    </ligand>
</feature>
<dbReference type="AlphaFoldDB" id="A0A7J4IU67"/>
<feature type="binding site" evidence="4">
    <location>
        <position position="169"/>
    </location>
    <ligand>
        <name>AMP</name>
        <dbReference type="ChEBI" id="CHEBI:456215"/>
    </ligand>
</feature>
<dbReference type="Gene3D" id="3.40.50.300">
    <property type="entry name" value="P-loop containing nucleotide triphosphate hydrolases"/>
    <property type="match status" value="1"/>
</dbReference>
<comment type="function">
    <text evidence="4">Catalyzes the reversible transfer of the terminal phosphate group between ATP and AMP. Plays an important role in cellular energy homeostasis and in adenine nucleotide metabolism.</text>
</comment>